<evidence type="ECO:0000313" key="2">
    <source>
        <dbReference type="Proteomes" id="UP000248329"/>
    </source>
</evidence>
<reference evidence="1" key="1">
    <citation type="submission" date="2018-01" db="EMBL/GenBank/DDBJ databases">
        <authorList>
            <person name="Krukenberg V."/>
        </authorList>
    </citation>
    <scope>NUCLEOTIDE SEQUENCE</scope>
    <source>
        <strain evidence="1">E20ANME2</strain>
    </source>
</reference>
<evidence type="ECO:0000313" key="1">
    <source>
        <dbReference type="EMBL" id="PXF59044.1"/>
    </source>
</evidence>
<proteinExistence type="predicted"/>
<name>A0AC61L0S6_9EURY</name>
<protein>
    <submittedName>
        <fullName evidence="1">DNA gyrase subunit A</fullName>
    </submittedName>
</protein>
<gene>
    <name evidence="1" type="ORF">C4B59_12210</name>
</gene>
<organism evidence="1 2">
    <name type="scientific">Candidatus Methanogaster sp</name>
    <dbReference type="NCBI Taxonomy" id="3386292"/>
    <lineage>
        <taxon>Archaea</taxon>
        <taxon>Methanobacteriati</taxon>
        <taxon>Methanobacteriota</taxon>
        <taxon>Stenosarchaea group</taxon>
        <taxon>Methanomicrobia</taxon>
        <taxon>Methanosarcinales</taxon>
        <taxon>ANME-2 cluster</taxon>
        <taxon>Candidatus Methanogasteraceae</taxon>
        <taxon>Candidatus Methanogaster</taxon>
    </lineage>
</organism>
<comment type="caution">
    <text evidence="1">The sequence shown here is derived from an EMBL/GenBank/DDBJ whole genome shotgun (WGS) entry which is preliminary data.</text>
</comment>
<dbReference type="EMBL" id="PQXF01000029">
    <property type="protein sequence ID" value="PXF59044.1"/>
    <property type="molecule type" value="Genomic_DNA"/>
</dbReference>
<accession>A0AC61L0S6</accession>
<sequence length="830" mass="91955">MATPPDSQTQLEPETDRIRHVAITEELKSSYLDYAMSVIIGRALPDVRDGLKPVHRRILYAMLESGATPDKPHRKSARIVGDVMGRYHPHGDAAIYDTIVRMVQTFSLRYPLIDGQGNFGSIDGDSAAAMRYTEVKMAKVAKELLEDINKDTVDFVPNYDNSLKEPSVLPALLPNLLVNGSTGIAVGMATNMPPHNLGEVVDGIIHLIDNPDATVHELMAHVKAPDFPTAAAITGLKGVLAAYTTGRGIVEMIARTEIENKKDRERIIVTELPYRVNKAKLVENIADLVKGKQVEGISDLRDESDKDGIRVVIETRKGANTQVILNQLCKHTQLKTTFGIINLVLVNGEPKVLPLKGLMQCYIDHRKEIIIRRSRYDLKKSEDRLHILDGLKIALDNIDAVIKLIRSSKTTEAARDGLIANFGLSDVQAKAILEMQLRRLTGIERAKLEEEYASLEETIAFLREVLANPQKVLDLIKEELLVIKEKYADPRRTGILEAHEEFEDEDLIPSEDAIITISNTGYIKRVPVDTYRQQGRGGRGVIGMGTKEEDVVEDIFIANTHDYILFFTDKGKVHWLKVYKIPEASRQSKGKAIVNLLELSGDESVTAFVKVSEFNSDHYLVMATKRGIAKRTSLSEFARPRKAGIIALKLDPDDELVSVRMVTDSDDIIIGTAHAKAIRFHAPDVRSMGRSARGVRGISLAANDYVVDMEIVEAGAALLTLTENGYGKRTEFDEYRVTRRGGKGIITIIPSLRNGLGIAIKTVYGDDELLVTSQNGNIIRIPVRDIRMQGRNTQGVRIMRLDPGDRAVAVARVGKLSENDMEEPAPGQNS</sequence>
<dbReference type="Proteomes" id="UP000248329">
    <property type="component" value="Unassembled WGS sequence"/>
</dbReference>